<evidence type="ECO:0000256" key="2">
    <source>
        <dbReference type="SAM" id="SignalP"/>
    </source>
</evidence>
<feature type="chain" id="PRO_5029529576" evidence="2">
    <location>
        <begin position="19"/>
        <end position="328"/>
    </location>
</feature>
<dbReference type="AlphaFoldDB" id="A0A7M5XCM2"/>
<dbReference type="Proteomes" id="UP000594262">
    <property type="component" value="Unplaced"/>
</dbReference>
<feature type="compositionally biased region" description="Basic and acidic residues" evidence="1">
    <location>
        <begin position="295"/>
        <end position="316"/>
    </location>
</feature>
<evidence type="ECO:0000313" key="3">
    <source>
        <dbReference type="EnsemblMetazoa" id="CLYHEMP021348.1"/>
    </source>
</evidence>
<protein>
    <submittedName>
        <fullName evidence="3">Uncharacterized protein</fullName>
    </submittedName>
</protein>
<evidence type="ECO:0000313" key="4">
    <source>
        <dbReference type="Proteomes" id="UP000594262"/>
    </source>
</evidence>
<feature type="region of interest" description="Disordered" evidence="1">
    <location>
        <begin position="198"/>
        <end position="241"/>
    </location>
</feature>
<reference evidence="3" key="1">
    <citation type="submission" date="2021-01" db="UniProtKB">
        <authorList>
            <consortium name="EnsemblMetazoa"/>
        </authorList>
    </citation>
    <scope>IDENTIFICATION</scope>
</reference>
<proteinExistence type="predicted"/>
<accession>A0A7M5XCM2</accession>
<dbReference type="EnsemblMetazoa" id="CLYHEMT021348.1">
    <property type="protein sequence ID" value="CLYHEMP021348.1"/>
    <property type="gene ID" value="CLYHEMG021348"/>
</dbReference>
<keyword evidence="2" id="KW-0732">Signal</keyword>
<feature type="region of interest" description="Disordered" evidence="1">
    <location>
        <begin position="148"/>
        <end position="168"/>
    </location>
</feature>
<organism evidence="3 4">
    <name type="scientific">Clytia hemisphaerica</name>
    <dbReference type="NCBI Taxonomy" id="252671"/>
    <lineage>
        <taxon>Eukaryota</taxon>
        <taxon>Metazoa</taxon>
        <taxon>Cnidaria</taxon>
        <taxon>Hydrozoa</taxon>
        <taxon>Hydroidolina</taxon>
        <taxon>Leptothecata</taxon>
        <taxon>Obeliida</taxon>
        <taxon>Clytiidae</taxon>
        <taxon>Clytia</taxon>
    </lineage>
</organism>
<name>A0A7M5XCM2_9CNID</name>
<evidence type="ECO:0000256" key="1">
    <source>
        <dbReference type="SAM" id="MobiDB-lite"/>
    </source>
</evidence>
<feature type="region of interest" description="Disordered" evidence="1">
    <location>
        <begin position="292"/>
        <end position="328"/>
    </location>
</feature>
<feature type="region of interest" description="Disordered" evidence="1">
    <location>
        <begin position="78"/>
        <end position="134"/>
    </location>
</feature>
<feature type="signal peptide" evidence="2">
    <location>
        <begin position="1"/>
        <end position="18"/>
    </location>
</feature>
<sequence>MRGSILVCLALCVAWCQAKTVAKDEGAKKEELYSKLINDLSEVFHTKKDAEPVKKELKDDKKRELLGQLKDLLKTASKNLNNDKPNGLEWKKRSSPGFLPWKRNEASPGFLPWKRNEDGQKSSPGLTWGEDSKSPHWLWKDSRNEWKRTEKGVKKGAPGLTWQLDSTNPHLPWKRNQDKREMLIELRDMLTNTLNEMDRQSRDARPRNFMANGRAGDAVVSKRDERPGRLNMASGRGGDALSDEANLLSQLKDMLKEGTTSKQEEDNSEKHRVPSLAEIIQLLEQFKQSYLQTNKVEKDQPSKREDSQDSKLKALSDDLADLMKSTSS</sequence>
<keyword evidence="4" id="KW-1185">Reference proteome</keyword>